<comment type="caution">
    <text evidence="1">The sequence shown here is derived from an EMBL/GenBank/DDBJ whole genome shotgun (WGS) entry which is preliminary data.</text>
</comment>
<reference evidence="1" key="1">
    <citation type="submission" date="2020-06" db="EMBL/GenBank/DDBJ databases">
        <title>Whole Genome Sequence of Halomonas aquamarina MB598.</title>
        <authorList>
            <person name="Pervaiz M."/>
            <person name="Fariq A."/>
            <person name="Yasmin A."/>
            <person name="Welch M."/>
        </authorList>
    </citation>
    <scope>NUCLEOTIDE SEQUENCE</scope>
    <source>
        <strain evidence="1">MB598</strain>
    </source>
</reference>
<gene>
    <name evidence="1" type="ORF">HW452_11650</name>
</gene>
<keyword evidence="2" id="KW-1185">Reference proteome</keyword>
<proteinExistence type="predicted"/>
<evidence type="ECO:0000313" key="1">
    <source>
        <dbReference type="EMBL" id="MBZ5488177.1"/>
    </source>
</evidence>
<evidence type="ECO:0000313" key="2">
    <source>
        <dbReference type="Proteomes" id="UP001319846"/>
    </source>
</evidence>
<organism evidence="1 2">
    <name type="scientific">Vreelandella aquamarina</name>
    <dbReference type="NCBI Taxonomy" id="77097"/>
    <lineage>
        <taxon>Bacteria</taxon>
        <taxon>Pseudomonadati</taxon>
        <taxon>Pseudomonadota</taxon>
        <taxon>Gammaproteobacteria</taxon>
        <taxon>Oceanospirillales</taxon>
        <taxon>Halomonadaceae</taxon>
        <taxon>Vreelandella</taxon>
    </lineage>
</organism>
<protein>
    <submittedName>
        <fullName evidence="1">Phage integrase N-terminal SAM-like domain-containing protein</fullName>
    </submittedName>
</protein>
<sequence>MKLMDRVRSILRVKRYSLRAEKAYCYWIRFFIHFQGMQHPIIMTGVKVKQFLEHLATERHLAAATQNQTFNAIVFLYRHVLGNGFAKIRSPLG</sequence>
<dbReference type="EMBL" id="JABYQT010000006">
    <property type="protein sequence ID" value="MBZ5488177.1"/>
    <property type="molecule type" value="Genomic_DNA"/>
</dbReference>
<name>A0ACC5VVT2_9GAMM</name>
<dbReference type="Proteomes" id="UP001319846">
    <property type="component" value="Unassembled WGS sequence"/>
</dbReference>
<accession>A0ACC5VVT2</accession>